<name>A0A1M5FSQ2_9BACT</name>
<evidence type="ECO:0000259" key="2">
    <source>
        <dbReference type="Pfam" id="PF19313"/>
    </source>
</evidence>
<evidence type="ECO:0000313" key="3">
    <source>
        <dbReference type="EMBL" id="SHF94222.1"/>
    </source>
</evidence>
<organism evidence="3 4">
    <name type="scientific">Cnuella takakiae</name>
    <dbReference type="NCBI Taxonomy" id="1302690"/>
    <lineage>
        <taxon>Bacteria</taxon>
        <taxon>Pseudomonadati</taxon>
        <taxon>Bacteroidota</taxon>
        <taxon>Chitinophagia</taxon>
        <taxon>Chitinophagales</taxon>
        <taxon>Chitinophagaceae</taxon>
        <taxon>Cnuella</taxon>
    </lineage>
</organism>
<protein>
    <submittedName>
        <fullName evidence="3">Carbohydrate family 9 binding domain-like</fullName>
    </submittedName>
</protein>
<keyword evidence="4" id="KW-1185">Reference proteome</keyword>
<dbReference type="GO" id="GO:0030246">
    <property type="term" value="F:carbohydrate binding"/>
    <property type="evidence" value="ECO:0007669"/>
    <property type="project" value="InterPro"/>
</dbReference>
<proteinExistence type="predicted"/>
<dbReference type="Pfam" id="PF06452">
    <property type="entry name" value="CBM9_1"/>
    <property type="match status" value="1"/>
</dbReference>
<dbReference type="Pfam" id="PF19313">
    <property type="entry name" value="DUF5916"/>
    <property type="match status" value="1"/>
</dbReference>
<dbReference type="RefSeq" id="WP_073045779.1">
    <property type="nucleotide sequence ID" value="NZ_FQUO01000014.1"/>
</dbReference>
<dbReference type="Gene3D" id="2.60.40.1190">
    <property type="match status" value="1"/>
</dbReference>
<dbReference type="EMBL" id="FQUO01000014">
    <property type="protein sequence ID" value="SHF94222.1"/>
    <property type="molecule type" value="Genomic_DNA"/>
</dbReference>
<sequence>MIRVFLLFALCLYSCFIFGQSRELEATRTVQPIRIDGQLSEGVWKTAATAGHFTQYFPNPGHSASAATEVKIVYDDAAVYIGAVLHDDPSEIRRQFTARDGEQQADVDHFSVFFDTYHDQQNGFQFLVTSQNVQTDARLSAAYTGILDNVGDRSWDAVWQSKTAITPDGWVVEMRIPYISLRFSASEVQRWGLQFMRFIRRNSESDFWSPVKPEQSGLVNQFGALSNLTSIQPPLRLSLSPYLSGGVRKHPKGAPQGTEWLRNGGMDVKWGLNESFTLDATLVPDFGQVISDNVINNLTPFEVQFQENRPFFTEGTELFNKAGLFYSRRIGSTPGGYGDVAAFASGNQEWKVEQNPGVTQLYNALKFSGRTRKKLGIGVFNAVTAPMQARLNNGFKDTTIQTEPLTNYNIVVLDQAFKGRSNITFTNTSVLRSGTARDANVTGLDFSFFDKTNTYILTGAGRYSKVFGQTPYNGFISTIYDTVHRADGVWKKPYDGYNARLRFGKVSGRWHYNVQARMLSQQYDPNDLGYLNTANLVNYIGDISYNQYEGTRNLINYSYRLTADYSYLYQPYKRAGMQLSLTGFWLFKNMWDVRVTLGGEPIWKHDYFELRTPGRFVQMPAYGFVNIGGSTDSRKKLYVDYEYVFAEAAMPNNPYYSLNTGVRYRFSNRLSLKLEANRQHDRGQVGYAFLRETNGEPIIGLREVKDVTMLLSGIYNFTPRMNLTLRARHYWSSVHYQSFRDVAADGRYVYRAYIPNQGYDFNVFNVDGFYTWDFKPGSRIVAGFKNWLGADHNIAPHNITGKGYGNNLANTLRMPHGNEVTLRVIFFIDYNQVRRRK</sequence>
<dbReference type="CDD" id="cd09618">
    <property type="entry name" value="CBM9_like_2"/>
    <property type="match status" value="1"/>
</dbReference>
<dbReference type="InterPro" id="IPR010502">
    <property type="entry name" value="Carb-bd_dom_fam9"/>
</dbReference>
<dbReference type="AlphaFoldDB" id="A0A1M5FSQ2"/>
<gene>
    <name evidence="3" type="ORF">SAMN05444008_114130</name>
</gene>
<reference evidence="3 4" key="1">
    <citation type="submission" date="2016-11" db="EMBL/GenBank/DDBJ databases">
        <authorList>
            <person name="Jaros S."/>
            <person name="Januszkiewicz K."/>
            <person name="Wedrychowicz H."/>
        </authorList>
    </citation>
    <scope>NUCLEOTIDE SEQUENCE [LARGE SCALE GENOMIC DNA]</scope>
    <source>
        <strain evidence="3 4">DSM 26897</strain>
    </source>
</reference>
<feature type="domain" description="Carbohydrate-binding" evidence="1">
    <location>
        <begin position="35"/>
        <end position="197"/>
    </location>
</feature>
<dbReference type="SUPFAM" id="SSF49344">
    <property type="entry name" value="CBD9-like"/>
    <property type="match status" value="1"/>
</dbReference>
<dbReference type="GO" id="GO:0004553">
    <property type="term" value="F:hydrolase activity, hydrolyzing O-glycosyl compounds"/>
    <property type="evidence" value="ECO:0007669"/>
    <property type="project" value="InterPro"/>
</dbReference>
<evidence type="ECO:0000259" key="1">
    <source>
        <dbReference type="Pfam" id="PF06452"/>
    </source>
</evidence>
<feature type="domain" description="DUF5916" evidence="2">
    <location>
        <begin position="233"/>
        <end position="835"/>
    </location>
</feature>
<dbReference type="STRING" id="1302690.BUE76_18570"/>
<accession>A0A1M5FSQ2</accession>
<dbReference type="SUPFAM" id="SSF56935">
    <property type="entry name" value="Porins"/>
    <property type="match status" value="1"/>
</dbReference>
<dbReference type="InterPro" id="IPR045670">
    <property type="entry name" value="DUF5916"/>
</dbReference>
<evidence type="ECO:0000313" key="4">
    <source>
        <dbReference type="Proteomes" id="UP000184368"/>
    </source>
</evidence>
<dbReference type="Proteomes" id="UP000184368">
    <property type="component" value="Unassembled WGS sequence"/>
</dbReference>
<dbReference type="GO" id="GO:0016052">
    <property type="term" value="P:carbohydrate catabolic process"/>
    <property type="evidence" value="ECO:0007669"/>
    <property type="project" value="InterPro"/>
</dbReference>